<dbReference type="PANTHER" id="PTHR34407">
    <property type="entry name" value="EXPRESSED PROTEIN"/>
    <property type="match status" value="1"/>
</dbReference>
<dbReference type="SUPFAM" id="SSF52266">
    <property type="entry name" value="SGNH hydrolase"/>
    <property type="match status" value="1"/>
</dbReference>
<gene>
    <name evidence="1" type="ORF">GT409_15450</name>
</gene>
<sequence>MEWFRQQYPQVEFVEINVAVSGTGSDFSACRLEEDVLSQNPDLVFLECRVNGGGGFERESSEGVVRQIWRSNPQIDICFVYTINLPRLKTVQDGRLTGFGEILERVANQYGIPSIDLGVEIAKLEQAGKLVFKGEEPGAGKILFTKDGAHPLDEGHNLYCKVVARSMLKMQEDADGMVHAVGKPLYENCWETAELLPIHQAQLSSGWTDVNIMSDSVYRDDFGRTKSMLRDAVKCERPGETITVHWNGTTVGFSDIPYGDVAEVEAVIDGKQIVNMERRQTQKMYQFSRFWYLPPQPPGEHTVCLTVKHLPEGQSFYAGQILIVGTAVK</sequence>
<dbReference type="Proteomes" id="UP000464954">
    <property type="component" value="Chromosome"/>
</dbReference>
<accession>A0A6P1MGR7</accession>
<proteinExistence type="predicted"/>
<dbReference type="InterPro" id="IPR036514">
    <property type="entry name" value="SGNH_hydro_sf"/>
</dbReference>
<evidence type="ECO:0000313" key="2">
    <source>
        <dbReference type="Proteomes" id="UP000464954"/>
    </source>
</evidence>
<dbReference type="GO" id="GO:0016788">
    <property type="term" value="F:hydrolase activity, acting on ester bonds"/>
    <property type="evidence" value="ECO:0007669"/>
    <property type="project" value="UniProtKB-ARBA"/>
</dbReference>
<keyword evidence="2" id="KW-1185">Reference proteome</keyword>
<name>A0A6P1MGR7_9BACT</name>
<dbReference type="PANTHER" id="PTHR34407:SF1">
    <property type="entry name" value="SGNH HYDROLASE-TYPE ESTERASE DOMAIN-CONTAINING PROTEIN"/>
    <property type="match status" value="1"/>
</dbReference>
<dbReference type="AlphaFoldDB" id="A0A6P1MGR7"/>
<reference evidence="1 2" key="1">
    <citation type="submission" date="2020-01" db="EMBL/GenBank/DDBJ databases">
        <title>Ponticoccus aerotolerans gen. nov., sp. nov., an anaerobic bacterium and proposal of Ponticoccusceae fam. nov., Ponticoccusles ord. nov. and Ponticoccuse classis nov. in the phylum Kiritimatiellaeota.</title>
        <authorList>
            <person name="Zhou L.Y."/>
            <person name="Du Z.J."/>
        </authorList>
    </citation>
    <scope>NUCLEOTIDE SEQUENCE [LARGE SCALE GENOMIC DNA]</scope>
    <source>
        <strain evidence="1 2">S-5007</strain>
    </source>
</reference>
<protein>
    <recommendedName>
        <fullName evidence="3">SGNH/GDSL hydrolase family protein</fullName>
    </recommendedName>
</protein>
<dbReference type="KEGG" id="taer:GT409_15450"/>
<evidence type="ECO:0008006" key="3">
    <source>
        <dbReference type="Google" id="ProtNLM"/>
    </source>
</evidence>
<evidence type="ECO:0000313" key="1">
    <source>
        <dbReference type="EMBL" id="QHI70776.1"/>
    </source>
</evidence>
<dbReference type="Gene3D" id="3.40.50.1110">
    <property type="entry name" value="SGNH hydrolase"/>
    <property type="match status" value="1"/>
</dbReference>
<dbReference type="EMBL" id="CP047593">
    <property type="protein sequence ID" value="QHI70776.1"/>
    <property type="molecule type" value="Genomic_DNA"/>
</dbReference>
<organism evidence="1 2">
    <name type="scientific">Tichowtungia aerotolerans</name>
    <dbReference type="NCBI Taxonomy" id="2697043"/>
    <lineage>
        <taxon>Bacteria</taxon>
        <taxon>Pseudomonadati</taxon>
        <taxon>Kiritimatiellota</taxon>
        <taxon>Tichowtungiia</taxon>
        <taxon>Tichowtungiales</taxon>
        <taxon>Tichowtungiaceae</taxon>
        <taxon>Tichowtungia</taxon>
    </lineage>
</organism>
<dbReference type="CDD" id="cd00229">
    <property type="entry name" value="SGNH_hydrolase"/>
    <property type="match status" value="1"/>
</dbReference>